<keyword evidence="4" id="KW-1185">Reference proteome</keyword>
<dbReference type="Pfam" id="PF12450">
    <property type="entry name" value="vWF_A"/>
    <property type="match status" value="1"/>
</dbReference>
<proteinExistence type="predicted"/>
<dbReference type="RefSeq" id="WP_290260539.1">
    <property type="nucleotide sequence ID" value="NZ_JAUFQG010000004.1"/>
</dbReference>
<evidence type="ECO:0000259" key="2">
    <source>
        <dbReference type="PROSITE" id="PS50234"/>
    </source>
</evidence>
<dbReference type="InterPro" id="IPR051173">
    <property type="entry name" value="Ca_channel_alpha-2/delta"/>
</dbReference>
<dbReference type="InterPro" id="IPR022156">
    <property type="entry name" value="Uncharacterised_YfbK_N"/>
</dbReference>
<dbReference type="InterPro" id="IPR002035">
    <property type="entry name" value="VWF_A"/>
</dbReference>
<dbReference type="Gene3D" id="3.40.50.410">
    <property type="entry name" value="von Willebrand factor, type A domain"/>
    <property type="match status" value="1"/>
</dbReference>
<reference evidence="4" key="1">
    <citation type="journal article" date="2019" name="Int. J. Syst. Evol. Microbiol.">
        <title>The Global Catalogue of Microorganisms (GCM) 10K type strain sequencing project: providing services to taxonomists for standard genome sequencing and annotation.</title>
        <authorList>
            <consortium name="The Broad Institute Genomics Platform"/>
            <consortium name="The Broad Institute Genome Sequencing Center for Infectious Disease"/>
            <person name="Wu L."/>
            <person name="Ma J."/>
        </authorList>
    </citation>
    <scope>NUCLEOTIDE SEQUENCE [LARGE SCALE GENOMIC DNA]</scope>
    <source>
        <strain evidence="4">CECT 8570</strain>
    </source>
</reference>
<dbReference type="Proteomes" id="UP001595840">
    <property type="component" value="Unassembled WGS sequence"/>
</dbReference>
<evidence type="ECO:0000313" key="3">
    <source>
        <dbReference type="EMBL" id="MFC4362421.1"/>
    </source>
</evidence>
<evidence type="ECO:0000256" key="1">
    <source>
        <dbReference type="SAM" id="MobiDB-lite"/>
    </source>
</evidence>
<dbReference type="PANTHER" id="PTHR10166:SF37">
    <property type="entry name" value="STOLID, ISOFORM H"/>
    <property type="match status" value="1"/>
</dbReference>
<feature type="region of interest" description="Disordered" evidence="1">
    <location>
        <begin position="117"/>
        <end position="162"/>
    </location>
</feature>
<dbReference type="SUPFAM" id="SSF53300">
    <property type="entry name" value="vWA-like"/>
    <property type="match status" value="1"/>
</dbReference>
<dbReference type="InterPro" id="IPR021908">
    <property type="entry name" value="YfbK_C"/>
</dbReference>
<name>A0ABV8V3E6_9GAMM</name>
<feature type="compositionally biased region" description="Polar residues" evidence="1">
    <location>
        <begin position="126"/>
        <end position="156"/>
    </location>
</feature>
<protein>
    <submittedName>
        <fullName evidence="3">von Willebrand factor type A domain-containing protein</fullName>
    </submittedName>
</protein>
<dbReference type="Pfam" id="PF00092">
    <property type="entry name" value="VWA"/>
    <property type="match status" value="1"/>
</dbReference>
<dbReference type="PANTHER" id="PTHR10166">
    <property type="entry name" value="VOLTAGE-DEPENDENT CALCIUM CHANNEL SUBUNIT ALPHA-2/DELTA-RELATED"/>
    <property type="match status" value="1"/>
</dbReference>
<organism evidence="3 4">
    <name type="scientific">Simiduia curdlanivorans</name>
    <dbReference type="NCBI Taxonomy" id="1492769"/>
    <lineage>
        <taxon>Bacteria</taxon>
        <taxon>Pseudomonadati</taxon>
        <taxon>Pseudomonadota</taxon>
        <taxon>Gammaproteobacteria</taxon>
        <taxon>Cellvibrionales</taxon>
        <taxon>Cellvibrionaceae</taxon>
        <taxon>Simiduia</taxon>
    </lineage>
</organism>
<feature type="domain" description="VWFA" evidence="2">
    <location>
        <begin position="352"/>
        <end position="530"/>
    </location>
</feature>
<comment type="caution">
    <text evidence="3">The sequence shown here is derived from an EMBL/GenBank/DDBJ whole genome shotgun (WGS) entry which is preliminary data.</text>
</comment>
<accession>A0ABV8V3E6</accession>
<dbReference type="Pfam" id="PF12034">
    <property type="entry name" value="YfbK_C"/>
    <property type="match status" value="1"/>
</dbReference>
<dbReference type="SMART" id="SM00327">
    <property type="entry name" value="VWA"/>
    <property type="match status" value="1"/>
</dbReference>
<sequence length="717" mass="77840">MSDRKPEQDLQDAFDDAAAVNASVDARARALQAALTAFDQVQDEKKFAEHQGFIQRCRQRVKSITPRLNIMANFQRKWLYTGMAAASVAALALMVTQQMPAPDVDGNAPVFSAETKKAAEQRLRAQKQNQHAVESEAARQTASTSGRADLATNQPKASKDEAYSVAEAEPVLMEEVAPSVMQDSAMAAVQMAPAKEKLAQAMPASPPQVARFAPAPQSVALGAQASTVMSPDVIAPAPYTDVGRDDFESVEENRVKRVADAPVSTFSTDVDTASYSFVRRQLNQGVLPQKDAVRLEEMLNYFDYDYPLPEGKSQPFTTNVVVSDSPWTAGNKLMHIGIKGYQISAAQKPKTNLVFLLDVSGSMNSPDKLPLVKQSMELLLSQLNPDDTIAIAVYAGAAGTVLAPTPAKEKQKILQALNQLQAGGSTAGAEGIKLAYQLAAQNFDKQAVNRIVLATDGDFNVGITDRDELKGFVEREREKGIYLSVLGFGQGNYHDHLMQELAQNGNGVAAYIDTLSEAQKVLVTEATSALFPIAQDVKIQVEFNPATVAEYRLLGYETRALNREDFNNDKVDAGDIGAGHTVTAIYELTPVGGKTLMEATRYEQTAAKDTPKSNEFALVKLRYKLPGEKTSKLISQVVQAENTANERTRVAAWVLQETQFATAVAGFAQLLKGSSYTGSWSYDDALALAQANKGDDPYGYRTEFVQLVRKAKMAKNM</sequence>
<dbReference type="CDD" id="cd01465">
    <property type="entry name" value="vWA_subgroup"/>
    <property type="match status" value="1"/>
</dbReference>
<dbReference type="EMBL" id="JBHSCX010000006">
    <property type="protein sequence ID" value="MFC4362421.1"/>
    <property type="molecule type" value="Genomic_DNA"/>
</dbReference>
<gene>
    <name evidence="3" type="ORF">ACFOX3_08910</name>
</gene>
<evidence type="ECO:0000313" key="4">
    <source>
        <dbReference type="Proteomes" id="UP001595840"/>
    </source>
</evidence>
<dbReference type="PROSITE" id="PS50234">
    <property type="entry name" value="VWFA"/>
    <property type="match status" value="1"/>
</dbReference>
<dbReference type="InterPro" id="IPR036465">
    <property type="entry name" value="vWFA_dom_sf"/>
</dbReference>